<feature type="domain" description="N-terminal" evidence="1">
    <location>
        <begin position="4"/>
        <end position="119"/>
    </location>
</feature>
<proteinExistence type="predicted"/>
<evidence type="ECO:0000259" key="1">
    <source>
        <dbReference type="Pfam" id="PF08401"/>
    </source>
</evidence>
<reference evidence="3 4" key="1">
    <citation type="submission" date="2014-03" db="EMBL/GenBank/DDBJ databases">
        <title>Bradyrhizobium valentinum sp. nov., isolated from effective nodules of Lupinus mariae-josephae, a lupine endemic of basic-lime soils in Eastern Spain.</title>
        <authorList>
            <person name="Duran D."/>
            <person name="Rey L."/>
            <person name="Navarro A."/>
            <person name="Busquets A."/>
            <person name="Imperial J."/>
            <person name="Ruiz-Argueso T."/>
        </authorList>
    </citation>
    <scope>NUCLEOTIDE SEQUENCE [LARGE SCALE GENOMIC DNA]</scope>
    <source>
        <strain evidence="3 4">CCBAU 23086</strain>
    </source>
</reference>
<dbReference type="GO" id="GO:0003697">
    <property type="term" value="F:single-stranded DNA binding"/>
    <property type="evidence" value="ECO:0007669"/>
    <property type="project" value="InterPro"/>
</dbReference>
<dbReference type="EMBL" id="LLYB01000081">
    <property type="protein sequence ID" value="KRR21338.1"/>
    <property type="molecule type" value="Genomic_DNA"/>
</dbReference>
<protein>
    <recommendedName>
        <fullName evidence="5">Antirestriction protein ArdC</fullName>
    </recommendedName>
</protein>
<dbReference type="InterPro" id="IPR017113">
    <property type="entry name" value="Antirestriction_ArdC"/>
</dbReference>
<evidence type="ECO:0000259" key="2">
    <source>
        <dbReference type="Pfam" id="PF18818"/>
    </source>
</evidence>
<dbReference type="Pfam" id="PF18818">
    <property type="entry name" value="MPTase-PolyVal"/>
    <property type="match status" value="1"/>
</dbReference>
<gene>
    <name evidence="3" type="ORF">CQ14_06725</name>
</gene>
<name>A0A0R3MN95_9BRAD</name>
<dbReference type="PIRSF" id="PIRSF037112">
    <property type="entry name" value="Antirestriction_ArdC"/>
    <property type="match status" value="1"/>
</dbReference>
<organism evidence="3 4">
    <name type="scientific">Bradyrhizobium lablabi</name>
    <dbReference type="NCBI Taxonomy" id="722472"/>
    <lineage>
        <taxon>Bacteria</taxon>
        <taxon>Pseudomonadati</taxon>
        <taxon>Pseudomonadota</taxon>
        <taxon>Alphaproteobacteria</taxon>
        <taxon>Hyphomicrobiales</taxon>
        <taxon>Nitrobacteraceae</taxon>
        <taxon>Bradyrhizobium</taxon>
    </lineage>
</organism>
<accession>A0A0R3MN95</accession>
<feature type="domain" description="Polyvalent protein metallopeptidase" evidence="2">
    <location>
        <begin position="148"/>
        <end position="272"/>
    </location>
</feature>
<dbReference type="AlphaFoldDB" id="A0A0R3MN95"/>
<evidence type="ECO:0000313" key="4">
    <source>
        <dbReference type="Proteomes" id="UP000051660"/>
    </source>
</evidence>
<dbReference type="InterPro" id="IPR041459">
    <property type="entry name" value="MPTase-PolyVal"/>
</dbReference>
<sequence length="300" mass="32925">MAVNLYQNVTARILAELEIGTAPWVKPWSATPGKNIPHNAATGRPYSGANVVLLWMAAGRFTTPRYLTFKQAKQLGGNVRKGEHGFTIYFVKPMVGKAKDGDESGVGRTFTMLRAYTVFNVDQCENLPERVTVPAEIKPRHNDERDATIDEFIAAIGADYRDGQGGDRAYYNHGADFVAMPSFAAFNSAASYYATAFHELGHWTGHKSRLDREFGKRFGDKAYAAEELVAELTSAFLCAEFDIDGELRHAGYIENWIQLLKDDARAFFTAASAAQKAADHMRGLALAAADDSADEMPLAA</sequence>
<evidence type="ECO:0008006" key="5">
    <source>
        <dbReference type="Google" id="ProtNLM"/>
    </source>
</evidence>
<dbReference type="Proteomes" id="UP000051660">
    <property type="component" value="Unassembled WGS sequence"/>
</dbReference>
<dbReference type="Pfam" id="PF08401">
    <property type="entry name" value="ArdcN"/>
    <property type="match status" value="1"/>
</dbReference>
<dbReference type="OrthoDB" id="9792687at2"/>
<dbReference type="RefSeq" id="WP_057859796.1">
    <property type="nucleotide sequence ID" value="NZ_LLYB01000081.1"/>
</dbReference>
<evidence type="ECO:0000313" key="3">
    <source>
        <dbReference type="EMBL" id="KRR21338.1"/>
    </source>
</evidence>
<dbReference type="InterPro" id="IPR013610">
    <property type="entry name" value="ArdC_N"/>
</dbReference>
<comment type="caution">
    <text evidence="3">The sequence shown here is derived from an EMBL/GenBank/DDBJ whole genome shotgun (WGS) entry which is preliminary data.</text>
</comment>